<dbReference type="InterPro" id="IPR022346">
    <property type="entry name" value="T2SS_GspH"/>
</dbReference>
<evidence type="ECO:0000256" key="7">
    <source>
        <dbReference type="ARBA" id="ARBA00022989"/>
    </source>
</evidence>
<evidence type="ECO:0000256" key="3">
    <source>
        <dbReference type="ARBA" id="ARBA00022475"/>
    </source>
</evidence>
<organism evidence="13 14">
    <name type="scientific">Dyella kyungheensis</name>
    <dbReference type="NCBI Taxonomy" id="1242174"/>
    <lineage>
        <taxon>Bacteria</taxon>
        <taxon>Pseudomonadati</taxon>
        <taxon>Pseudomonadota</taxon>
        <taxon>Gammaproteobacteria</taxon>
        <taxon>Lysobacterales</taxon>
        <taxon>Rhodanobacteraceae</taxon>
        <taxon>Dyella</taxon>
    </lineage>
</organism>
<evidence type="ECO:0000259" key="12">
    <source>
        <dbReference type="Pfam" id="PF12019"/>
    </source>
</evidence>
<evidence type="ECO:0000256" key="8">
    <source>
        <dbReference type="ARBA" id="ARBA00023136"/>
    </source>
</evidence>
<evidence type="ECO:0000256" key="5">
    <source>
        <dbReference type="ARBA" id="ARBA00022519"/>
    </source>
</evidence>
<feature type="domain" description="General secretion pathway GspH" evidence="12">
    <location>
        <begin position="54"/>
        <end position="167"/>
    </location>
</feature>
<reference evidence="13 14" key="1">
    <citation type="submission" date="2020-10" db="EMBL/GenBank/DDBJ databases">
        <title>Phylogeny of dyella-like bacteria.</title>
        <authorList>
            <person name="Fu J."/>
        </authorList>
    </citation>
    <scope>NUCLEOTIDE SEQUENCE [LARGE SCALE GENOMIC DNA]</scope>
    <source>
        <strain evidence="13 14">THG-B117</strain>
    </source>
</reference>
<keyword evidence="6 11" id="KW-0812">Transmembrane</keyword>
<evidence type="ECO:0000256" key="1">
    <source>
        <dbReference type="ARBA" id="ARBA00004377"/>
    </source>
</evidence>
<dbReference type="InterPro" id="IPR045584">
    <property type="entry name" value="Pilin-like"/>
</dbReference>
<keyword evidence="14" id="KW-1185">Reference proteome</keyword>
<dbReference type="EMBL" id="JADIKC010000003">
    <property type="protein sequence ID" value="MBM7120625.1"/>
    <property type="molecule type" value="Genomic_DNA"/>
</dbReference>
<dbReference type="InterPro" id="IPR012902">
    <property type="entry name" value="N_methyl_site"/>
</dbReference>
<protein>
    <recommendedName>
        <fullName evidence="2">Type II secretion system protein H</fullName>
    </recommendedName>
    <alternativeName>
        <fullName evidence="10">General secretion pathway protein H</fullName>
    </alternativeName>
</protein>
<dbReference type="Gene3D" id="3.55.40.10">
    <property type="entry name" value="minor pseudopilin epsh domain"/>
    <property type="match status" value="1"/>
</dbReference>
<evidence type="ECO:0000256" key="11">
    <source>
        <dbReference type="SAM" id="Phobius"/>
    </source>
</evidence>
<dbReference type="Pfam" id="PF12019">
    <property type="entry name" value="GspH"/>
    <property type="match status" value="1"/>
</dbReference>
<dbReference type="Pfam" id="PF07963">
    <property type="entry name" value="N_methyl"/>
    <property type="match status" value="1"/>
</dbReference>
<comment type="caution">
    <text evidence="13">The sequence shown here is derived from an EMBL/GenBank/DDBJ whole genome shotgun (WGS) entry which is preliminary data.</text>
</comment>
<dbReference type="NCBIfam" id="TIGR02532">
    <property type="entry name" value="IV_pilin_GFxxxE"/>
    <property type="match status" value="1"/>
</dbReference>
<keyword evidence="3" id="KW-1003">Cell membrane</keyword>
<feature type="transmembrane region" description="Helical" evidence="11">
    <location>
        <begin position="15"/>
        <end position="35"/>
    </location>
</feature>
<name>A0ABS2JQT4_9GAMM</name>
<evidence type="ECO:0000256" key="10">
    <source>
        <dbReference type="ARBA" id="ARBA00030775"/>
    </source>
</evidence>
<evidence type="ECO:0000256" key="9">
    <source>
        <dbReference type="ARBA" id="ARBA00025772"/>
    </source>
</evidence>
<comment type="subcellular location">
    <subcellularLocation>
        <location evidence="1">Cell inner membrane</location>
        <topology evidence="1">Single-pass membrane protein</topology>
    </subcellularLocation>
</comment>
<keyword evidence="7 11" id="KW-1133">Transmembrane helix</keyword>
<proteinExistence type="inferred from homology"/>
<keyword evidence="4" id="KW-0488">Methylation</keyword>
<evidence type="ECO:0000313" key="14">
    <source>
        <dbReference type="Proteomes" id="UP001430065"/>
    </source>
</evidence>
<accession>A0ABS2JQT4</accession>
<keyword evidence="8 11" id="KW-0472">Membrane</keyword>
<dbReference type="RefSeq" id="WP_204635091.1">
    <property type="nucleotide sequence ID" value="NZ_JADIKC010000003.1"/>
</dbReference>
<dbReference type="SUPFAM" id="SSF54523">
    <property type="entry name" value="Pili subunits"/>
    <property type="match status" value="1"/>
</dbReference>
<evidence type="ECO:0000313" key="13">
    <source>
        <dbReference type="EMBL" id="MBM7120625.1"/>
    </source>
</evidence>
<gene>
    <name evidence="13" type="ORF">ISP20_05555</name>
</gene>
<sequence length="186" mass="19832">MRTGREAYHSRRHGGFTLIEAAIVLAIAAILLGIAMPTMGRMLAHYQLITAQIELIASLQHARSLAITSGRRTLLCPSMNGRQCVDSVRWDRGWAAGRYRSTQASQLDGPPALVHAGYARLIIMSSDGRTRIRFQPSGTAGGSNATFTLCRAGHAEDALALRLSLAGRIAAGTAAPNEARLCAASH</sequence>
<comment type="similarity">
    <text evidence="9">Belongs to the GSP H family.</text>
</comment>
<dbReference type="Proteomes" id="UP001430065">
    <property type="component" value="Unassembled WGS sequence"/>
</dbReference>
<evidence type="ECO:0000256" key="4">
    <source>
        <dbReference type="ARBA" id="ARBA00022481"/>
    </source>
</evidence>
<dbReference type="PROSITE" id="PS00409">
    <property type="entry name" value="PROKAR_NTER_METHYL"/>
    <property type="match status" value="1"/>
</dbReference>
<keyword evidence="5" id="KW-0997">Cell inner membrane</keyword>
<evidence type="ECO:0000256" key="6">
    <source>
        <dbReference type="ARBA" id="ARBA00022692"/>
    </source>
</evidence>
<evidence type="ECO:0000256" key="2">
    <source>
        <dbReference type="ARBA" id="ARBA00021549"/>
    </source>
</evidence>